<keyword evidence="1" id="KW-0694">RNA-binding</keyword>
<evidence type="ECO:0000256" key="1">
    <source>
        <dbReference type="PROSITE-ProRule" id="PRU00182"/>
    </source>
</evidence>
<proteinExistence type="predicted"/>
<reference evidence="4" key="1">
    <citation type="journal article" date="2019" name="Int. J. Syst. Evol. Microbiol.">
        <title>The Global Catalogue of Microorganisms (GCM) 10K type strain sequencing project: providing services to taxonomists for standard genome sequencing and annotation.</title>
        <authorList>
            <consortium name="The Broad Institute Genomics Platform"/>
            <consortium name="The Broad Institute Genome Sequencing Center for Infectious Disease"/>
            <person name="Wu L."/>
            <person name="Ma J."/>
        </authorList>
    </citation>
    <scope>NUCLEOTIDE SEQUENCE [LARGE SCALE GENOMIC DNA]</scope>
    <source>
        <strain evidence="4">CCUG 56098</strain>
    </source>
</reference>
<keyword evidence="3" id="KW-0413">Isomerase</keyword>
<sequence length="335" mass="38058">MAFFLCQIISAPQHNMFLLVSAWMAHFFPLTSLYTRTLRNPYTLNNMMPQQFTHKVPSLLEPIRLQEYGVGIFDAFPTKSALKKALKKGYIQIDGRLASSATFIRGGETLVLTVPENQPAKKRFIFKLKVIFEDDHLAVIHKPAGILVSGNHFKTINNALIQNLNPSRLEGATQPQPVHRLDFPTTGLLLIGKTSASIRALNTQFKTKRIKKTYYAVTIGTMNGEGLITHEIDGKPSQSRYKVLQSIASERFEQLNLVALEPITGRRHQLRKHLMYIGHPILGDRDYSKEGLLLKGKGLYLHAHTLKFEHPFTKEQLILNDDFPKNFKKLFDVLV</sequence>
<dbReference type="EMBL" id="JBHTKM010000001">
    <property type="protein sequence ID" value="MFD1014490.1"/>
    <property type="molecule type" value="Genomic_DNA"/>
</dbReference>
<comment type="caution">
    <text evidence="3">The sequence shown here is derived from an EMBL/GenBank/DDBJ whole genome shotgun (WGS) entry which is preliminary data.</text>
</comment>
<evidence type="ECO:0000259" key="2">
    <source>
        <dbReference type="Pfam" id="PF00849"/>
    </source>
</evidence>
<evidence type="ECO:0000313" key="4">
    <source>
        <dbReference type="Proteomes" id="UP001597086"/>
    </source>
</evidence>
<dbReference type="Proteomes" id="UP001597086">
    <property type="component" value="Unassembled WGS sequence"/>
</dbReference>
<keyword evidence="4" id="KW-1185">Reference proteome</keyword>
<name>A0ABW3KLH3_9FLAO</name>
<dbReference type="InterPro" id="IPR020103">
    <property type="entry name" value="PsdUridine_synth_cat_dom_sf"/>
</dbReference>
<dbReference type="Gene3D" id="3.30.2350.10">
    <property type="entry name" value="Pseudouridine synthase"/>
    <property type="match status" value="1"/>
</dbReference>
<dbReference type="InterPro" id="IPR006224">
    <property type="entry name" value="PsdUridine_synth_RluA-like_CS"/>
</dbReference>
<dbReference type="PROSITE" id="PS01129">
    <property type="entry name" value="PSI_RLU"/>
    <property type="match status" value="1"/>
</dbReference>
<dbReference type="SUPFAM" id="SSF55120">
    <property type="entry name" value="Pseudouridine synthase"/>
    <property type="match status" value="1"/>
</dbReference>
<dbReference type="EC" id="5.4.99.-" evidence="3"/>
<dbReference type="InterPro" id="IPR006145">
    <property type="entry name" value="PsdUridine_synth_RsuA/RluA"/>
</dbReference>
<gene>
    <name evidence="3" type="ORF">ACFQ13_01040</name>
</gene>
<dbReference type="Pfam" id="PF00849">
    <property type="entry name" value="PseudoU_synth_2"/>
    <property type="match status" value="1"/>
</dbReference>
<organism evidence="3 4">
    <name type="scientific">Winogradskyella rapida</name>
    <dbReference type="NCBI Taxonomy" id="549701"/>
    <lineage>
        <taxon>Bacteria</taxon>
        <taxon>Pseudomonadati</taxon>
        <taxon>Bacteroidota</taxon>
        <taxon>Flavobacteriia</taxon>
        <taxon>Flavobacteriales</taxon>
        <taxon>Flavobacteriaceae</taxon>
        <taxon>Winogradskyella</taxon>
    </lineage>
</organism>
<feature type="domain" description="Pseudouridine synthase RsuA/RluA-like" evidence="2">
    <location>
        <begin position="136"/>
        <end position="274"/>
    </location>
</feature>
<dbReference type="GO" id="GO:0016853">
    <property type="term" value="F:isomerase activity"/>
    <property type="evidence" value="ECO:0007669"/>
    <property type="project" value="UniProtKB-KW"/>
</dbReference>
<dbReference type="PROSITE" id="PS50889">
    <property type="entry name" value="S4"/>
    <property type="match status" value="1"/>
</dbReference>
<accession>A0ABW3KLH3</accession>
<evidence type="ECO:0000313" key="3">
    <source>
        <dbReference type="EMBL" id="MFD1014490.1"/>
    </source>
</evidence>
<dbReference type="CDD" id="cd02869">
    <property type="entry name" value="PseudoU_synth_RluA_like"/>
    <property type="match status" value="1"/>
</dbReference>
<protein>
    <submittedName>
        <fullName evidence="3">RluA family pseudouridine synthase</fullName>
        <ecNumber evidence="3">5.4.99.-</ecNumber>
    </submittedName>
</protein>
<dbReference type="PANTHER" id="PTHR21600">
    <property type="entry name" value="MITOCHONDRIAL RNA PSEUDOURIDINE SYNTHASE"/>
    <property type="match status" value="1"/>
</dbReference>
<dbReference type="InterPro" id="IPR050188">
    <property type="entry name" value="RluA_PseudoU_synthase"/>
</dbReference>